<comment type="pathway">
    <text evidence="1 7">Metabolic intermediate biosynthesis; chorismate biosynthesis; chorismate from D-erythrose 4-phosphate and phosphoenolpyruvate: step 6/7.</text>
</comment>
<sequence length="448" mass="46024">MTEAPPSSPDDASGTWWPAPVSPGPVDACVPVPGSKSQTNRALILAALADGPVTLRGALDARDTRLMADGLHTLGACVERSDGALRVTPLDRVRPGGLIDCGLAGTVLRFLPPLAALARGETTFTGDEAARARPVRPVLDALEQAGASVSYLGEPGFLPFRVGGSGVLPVPGAPHDLAVDAQASSQFLSALLLAAPLMSGPVTVRSAGRIVSAPHIAMTVAALRDRGVPVSELPGDTGTRAWRIRPGRPRGGEIAIEPDLSNAGPFLAAAALTGGRVRVPDWPRRTTQAGDAWRGLLARMGARVALDGTGLTVEGPGASGLRGVDVDLSDVGELTPTLAALAVCAATPSRISGVAHLRGHETDRLAALAREITRLGGDATELEDGLAIRPRPLHGARVRTYADHRMATFAAVVGLRVPGVEVEDVATTGKTLPGFTRLWARMLGGGAG</sequence>
<dbReference type="PIRSF" id="PIRSF000505">
    <property type="entry name" value="EPSPS"/>
    <property type="match status" value="1"/>
</dbReference>
<keyword evidence="7" id="KW-0963">Cytoplasm</keyword>
<feature type="binding site" evidence="7">
    <location>
        <position position="430"/>
    </location>
    <ligand>
        <name>phosphoenolpyruvate</name>
        <dbReference type="ChEBI" id="CHEBI:58702"/>
    </ligand>
</feature>
<dbReference type="EC" id="2.5.1.19" evidence="7"/>
<feature type="binding site" evidence="7">
    <location>
        <position position="36"/>
    </location>
    <ligand>
        <name>3-phosphoshikimate</name>
        <dbReference type="ChEBI" id="CHEBI:145989"/>
    </ligand>
</feature>
<dbReference type="CDD" id="cd01556">
    <property type="entry name" value="EPSP_synthase"/>
    <property type="match status" value="1"/>
</dbReference>
<dbReference type="InterPro" id="IPR006264">
    <property type="entry name" value="EPSP_synthase"/>
</dbReference>
<feature type="binding site" evidence="7">
    <location>
        <position position="364"/>
    </location>
    <ligand>
        <name>phosphoenolpyruvate</name>
        <dbReference type="ChEBI" id="CHEBI:58702"/>
    </ligand>
</feature>
<feature type="domain" description="Enolpyruvate transferase" evidence="9">
    <location>
        <begin position="23"/>
        <end position="437"/>
    </location>
</feature>
<feature type="binding site" evidence="7">
    <location>
        <position position="105"/>
    </location>
    <ligand>
        <name>phosphoenolpyruvate</name>
        <dbReference type="ChEBI" id="CHEBI:58702"/>
    </ligand>
</feature>
<comment type="caution">
    <text evidence="7">Lacks conserved residue(s) required for the propagation of feature annotation.</text>
</comment>
<proteinExistence type="inferred from homology"/>
<feature type="binding site" evidence="7">
    <location>
        <position position="37"/>
    </location>
    <ligand>
        <name>3-phosphoshikimate</name>
        <dbReference type="ChEBI" id="CHEBI:145989"/>
    </ligand>
</feature>
<dbReference type="NCBIfam" id="TIGR01356">
    <property type="entry name" value="aroA"/>
    <property type="match status" value="1"/>
</dbReference>
<evidence type="ECO:0000256" key="2">
    <source>
        <dbReference type="ARBA" id="ARBA00009948"/>
    </source>
</evidence>
<evidence type="ECO:0000313" key="10">
    <source>
        <dbReference type="EMBL" id="MFC7580189.1"/>
    </source>
</evidence>
<evidence type="ECO:0000256" key="7">
    <source>
        <dbReference type="HAMAP-Rule" id="MF_00210"/>
    </source>
</evidence>
<keyword evidence="5 7" id="KW-0057">Aromatic amino acid biosynthesis</keyword>
<dbReference type="Gene3D" id="3.65.10.10">
    <property type="entry name" value="Enolpyruvate transferase domain"/>
    <property type="match status" value="2"/>
</dbReference>
<dbReference type="SUPFAM" id="SSF55205">
    <property type="entry name" value="EPT/RTPC-like"/>
    <property type="match status" value="1"/>
</dbReference>
<keyword evidence="11" id="KW-1185">Reference proteome</keyword>
<comment type="subcellular location">
    <subcellularLocation>
        <location evidence="7">Cytoplasm</location>
    </subcellularLocation>
</comment>
<keyword evidence="3 7" id="KW-0028">Amino-acid biosynthesis</keyword>
<evidence type="ECO:0000259" key="9">
    <source>
        <dbReference type="Pfam" id="PF00275"/>
    </source>
</evidence>
<gene>
    <name evidence="7 10" type="primary">aroA</name>
    <name evidence="10" type="ORF">ACFQWG_02995</name>
</gene>
<comment type="subunit">
    <text evidence="7">Monomer.</text>
</comment>
<dbReference type="GO" id="GO:0003866">
    <property type="term" value="F:3-phosphoshikimate 1-carboxyvinyltransferase activity"/>
    <property type="evidence" value="ECO:0007669"/>
    <property type="project" value="UniProtKB-EC"/>
</dbReference>
<evidence type="ECO:0000256" key="6">
    <source>
        <dbReference type="ARBA" id="ARBA00044633"/>
    </source>
</evidence>
<feature type="binding site" evidence="7">
    <location>
        <position position="186"/>
    </location>
    <ligand>
        <name>3-phosphoshikimate</name>
        <dbReference type="ChEBI" id="CHEBI:145989"/>
    </ligand>
</feature>
<protein>
    <recommendedName>
        <fullName evidence="7">3-phosphoshikimate 1-carboxyvinyltransferase</fullName>
        <ecNumber evidence="7">2.5.1.19</ecNumber>
    </recommendedName>
    <alternativeName>
        <fullName evidence="7">5-enolpyruvylshikimate-3-phosphate synthase</fullName>
        <shortName evidence="7">EPSP synthase</shortName>
        <shortName evidence="7">EPSPS</shortName>
    </alternativeName>
</protein>
<dbReference type="InterPro" id="IPR023193">
    <property type="entry name" value="EPSP_synthase_CS"/>
</dbReference>
<dbReference type="HAMAP" id="MF_00210">
    <property type="entry name" value="EPSP_synth"/>
    <property type="match status" value="1"/>
</dbReference>
<feature type="binding site" evidence="7">
    <location>
        <position position="36"/>
    </location>
    <ligand>
        <name>phosphoenolpyruvate</name>
        <dbReference type="ChEBI" id="CHEBI:58702"/>
    </ligand>
</feature>
<feature type="active site" description="Proton acceptor" evidence="7">
    <location>
        <position position="333"/>
    </location>
</feature>
<dbReference type="PANTHER" id="PTHR21090:SF5">
    <property type="entry name" value="PENTAFUNCTIONAL AROM POLYPEPTIDE"/>
    <property type="match status" value="1"/>
</dbReference>
<evidence type="ECO:0000256" key="1">
    <source>
        <dbReference type="ARBA" id="ARBA00004811"/>
    </source>
</evidence>
<dbReference type="InterPro" id="IPR013792">
    <property type="entry name" value="RNA3'P_cycl/enolpyr_Trfase_a/b"/>
</dbReference>
<feature type="binding site" evidence="7">
    <location>
        <position position="41"/>
    </location>
    <ligand>
        <name>3-phosphoshikimate</name>
        <dbReference type="ChEBI" id="CHEBI:145989"/>
    </ligand>
</feature>
<feature type="binding site" evidence="7">
    <location>
        <position position="333"/>
    </location>
    <ligand>
        <name>3-phosphoshikimate</name>
        <dbReference type="ChEBI" id="CHEBI:145989"/>
    </ligand>
</feature>
<accession>A0ABW2SK19</accession>
<name>A0ABW2SK19_9ACTO</name>
<dbReference type="PROSITE" id="PS00104">
    <property type="entry name" value="EPSP_SYNTHASE_1"/>
    <property type="match status" value="1"/>
</dbReference>
<evidence type="ECO:0000313" key="11">
    <source>
        <dbReference type="Proteomes" id="UP001596527"/>
    </source>
</evidence>
<keyword evidence="4 7" id="KW-0808">Transferase</keyword>
<evidence type="ECO:0000256" key="5">
    <source>
        <dbReference type="ARBA" id="ARBA00023141"/>
    </source>
</evidence>
<comment type="catalytic activity">
    <reaction evidence="6">
        <text>3-phosphoshikimate + phosphoenolpyruvate = 5-O-(1-carboxyvinyl)-3-phosphoshikimate + phosphate</text>
        <dbReference type="Rhea" id="RHEA:21256"/>
        <dbReference type="ChEBI" id="CHEBI:43474"/>
        <dbReference type="ChEBI" id="CHEBI:57701"/>
        <dbReference type="ChEBI" id="CHEBI:58702"/>
        <dbReference type="ChEBI" id="CHEBI:145989"/>
        <dbReference type="EC" id="2.5.1.19"/>
    </reaction>
    <physiologicalReaction direction="left-to-right" evidence="6">
        <dbReference type="Rhea" id="RHEA:21257"/>
    </physiologicalReaction>
</comment>
<comment type="similarity">
    <text evidence="2 7">Belongs to the EPSP synthase family.</text>
</comment>
<dbReference type="PROSITE" id="PS00885">
    <property type="entry name" value="EPSP_SYNTHASE_2"/>
    <property type="match status" value="1"/>
</dbReference>
<feature type="binding site" evidence="7">
    <location>
        <position position="185"/>
    </location>
    <ligand>
        <name>3-phosphoshikimate</name>
        <dbReference type="ChEBI" id="CHEBI:145989"/>
    </ligand>
</feature>
<feature type="region of interest" description="Disordered" evidence="8">
    <location>
        <begin position="1"/>
        <end position="20"/>
    </location>
</feature>
<dbReference type="RefSeq" id="WP_380971965.1">
    <property type="nucleotide sequence ID" value="NZ_JBHTEF010000001.1"/>
</dbReference>
<reference evidence="11" key="1">
    <citation type="journal article" date="2019" name="Int. J. Syst. Evol. Microbiol.">
        <title>The Global Catalogue of Microorganisms (GCM) 10K type strain sequencing project: providing services to taxonomists for standard genome sequencing and annotation.</title>
        <authorList>
            <consortium name="The Broad Institute Genomics Platform"/>
            <consortium name="The Broad Institute Genome Sequencing Center for Infectious Disease"/>
            <person name="Wu L."/>
            <person name="Ma J."/>
        </authorList>
    </citation>
    <scope>NUCLEOTIDE SEQUENCE [LARGE SCALE GENOMIC DNA]</scope>
    <source>
        <strain evidence="11">CCUG 56698</strain>
    </source>
</reference>
<comment type="caution">
    <text evidence="10">The sequence shown here is derived from an EMBL/GenBank/DDBJ whole genome shotgun (WGS) entry which is preliminary data.</text>
</comment>
<dbReference type="EMBL" id="JBHTEF010000001">
    <property type="protein sequence ID" value="MFC7580189.1"/>
    <property type="molecule type" value="Genomic_DNA"/>
</dbReference>
<dbReference type="PANTHER" id="PTHR21090">
    <property type="entry name" value="AROM/DEHYDROQUINATE SYNTHASE"/>
    <property type="match status" value="1"/>
</dbReference>
<comment type="function">
    <text evidence="7">Catalyzes the transfer of the enolpyruvyl moiety of phosphoenolpyruvate (PEP) to the 5-hydroxyl of shikimate-3-phosphate (S3P) to produce enolpyruvyl shikimate-3-phosphate and inorganic phosphate.</text>
</comment>
<feature type="binding site" evidence="7">
    <location>
        <position position="186"/>
    </location>
    <ligand>
        <name>phosphoenolpyruvate</name>
        <dbReference type="ChEBI" id="CHEBI:58702"/>
    </ligand>
</feature>
<dbReference type="Pfam" id="PF00275">
    <property type="entry name" value="EPSP_synthase"/>
    <property type="match status" value="1"/>
</dbReference>
<evidence type="ECO:0000256" key="3">
    <source>
        <dbReference type="ARBA" id="ARBA00022605"/>
    </source>
</evidence>
<feature type="binding site" evidence="7">
    <location>
        <position position="360"/>
    </location>
    <ligand>
        <name>3-phosphoshikimate</name>
        <dbReference type="ChEBI" id="CHEBI:145989"/>
    </ligand>
</feature>
<evidence type="ECO:0000256" key="4">
    <source>
        <dbReference type="ARBA" id="ARBA00022679"/>
    </source>
</evidence>
<feature type="binding site" evidence="7">
    <location>
        <position position="184"/>
    </location>
    <ligand>
        <name>3-phosphoshikimate</name>
        <dbReference type="ChEBI" id="CHEBI:145989"/>
    </ligand>
</feature>
<feature type="binding site" evidence="7">
    <location>
        <position position="133"/>
    </location>
    <ligand>
        <name>phosphoenolpyruvate</name>
        <dbReference type="ChEBI" id="CHEBI:58702"/>
    </ligand>
</feature>
<dbReference type="InterPro" id="IPR001986">
    <property type="entry name" value="Enolpyruvate_Tfrase_dom"/>
</dbReference>
<organism evidence="10 11">
    <name type="scientific">Schaalia naturae</name>
    <dbReference type="NCBI Taxonomy" id="635203"/>
    <lineage>
        <taxon>Bacteria</taxon>
        <taxon>Bacillati</taxon>
        <taxon>Actinomycetota</taxon>
        <taxon>Actinomycetes</taxon>
        <taxon>Actinomycetales</taxon>
        <taxon>Actinomycetaceae</taxon>
        <taxon>Schaalia</taxon>
    </lineage>
</organism>
<feature type="binding site" evidence="7">
    <location>
        <position position="212"/>
    </location>
    <ligand>
        <name>3-phosphoshikimate</name>
        <dbReference type="ChEBI" id="CHEBI:145989"/>
    </ligand>
</feature>
<evidence type="ECO:0000256" key="8">
    <source>
        <dbReference type="SAM" id="MobiDB-lite"/>
    </source>
</evidence>
<dbReference type="Proteomes" id="UP001596527">
    <property type="component" value="Unassembled WGS sequence"/>
</dbReference>
<feature type="binding site" evidence="7">
    <location>
        <position position="405"/>
    </location>
    <ligand>
        <name>phosphoenolpyruvate</name>
        <dbReference type="ChEBI" id="CHEBI:58702"/>
    </ligand>
</feature>
<dbReference type="InterPro" id="IPR036968">
    <property type="entry name" value="Enolpyruvate_Tfrase_sf"/>
</dbReference>